<feature type="transmembrane region" description="Helical" evidence="5">
    <location>
        <begin position="16"/>
        <end position="36"/>
    </location>
</feature>
<keyword evidence="2 5" id="KW-0812">Transmembrane</keyword>
<evidence type="ECO:0000313" key="8">
    <source>
        <dbReference type="Proteomes" id="UP001194729"/>
    </source>
</evidence>
<comment type="caution">
    <text evidence="7">The sequence shown here is derived from an EMBL/GenBank/DDBJ whole genome shotgun (WGS) entry which is preliminary data.</text>
</comment>
<evidence type="ECO:0000256" key="4">
    <source>
        <dbReference type="ARBA" id="ARBA00023136"/>
    </source>
</evidence>
<name>A0ABS0AAN4_9FLAO</name>
<feature type="non-terminal residue" evidence="7">
    <location>
        <position position="73"/>
    </location>
</feature>
<evidence type="ECO:0000259" key="6">
    <source>
        <dbReference type="Pfam" id="PF00916"/>
    </source>
</evidence>
<evidence type="ECO:0000256" key="3">
    <source>
        <dbReference type="ARBA" id="ARBA00022989"/>
    </source>
</evidence>
<evidence type="ECO:0000313" key="7">
    <source>
        <dbReference type="EMBL" id="MBF4986452.1"/>
    </source>
</evidence>
<feature type="transmembrane region" description="Helical" evidence="5">
    <location>
        <begin position="42"/>
        <end position="60"/>
    </location>
</feature>
<reference evidence="7 8" key="1">
    <citation type="submission" date="2020-11" db="EMBL/GenBank/DDBJ databases">
        <title>P. mediterranea TC4 genome.</title>
        <authorList>
            <person name="Molmeret M."/>
        </authorList>
    </citation>
    <scope>NUCLEOTIDE SEQUENCE [LARGE SCALE GENOMIC DNA]</scope>
    <source>
        <strain evidence="7 8">TC4</strain>
    </source>
</reference>
<dbReference type="Proteomes" id="UP001194729">
    <property type="component" value="Unassembled WGS sequence"/>
</dbReference>
<sequence length="73" mass="7560">MRKIFNNFTKNPKDDILSGITVSLAMIPEVVAFAFVIGIDPLVALSGAFMIGLITALFGGRPGLISATAPAAP</sequence>
<dbReference type="Pfam" id="PF00916">
    <property type="entry name" value="Sulfate_transp"/>
    <property type="match status" value="1"/>
</dbReference>
<dbReference type="InterPro" id="IPR011547">
    <property type="entry name" value="SLC26A/SulP_dom"/>
</dbReference>
<gene>
    <name evidence="7" type="ORF">FNJ87_19790</name>
</gene>
<accession>A0ABS0AAN4</accession>
<feature type="domain" description="SLC26A/SulP transporter" evidence="6">
    <location>
        <begin position="14"/>
        <end position="66"/>
    </location>
</feature>
<evidence type="ECO:0000256" key="2">
    <source>
        <dbReference type="ARBA" id="ARBA00022692"/>
    </source>
</evidence>
<proteinExistence type="predicted"/>
<keyword evidence="8" id="KW-1185">Reference proteome</keyword>
<keyword evidence="3 5" id="KW-1133">Transmembrane helix</keyword>
<dbReference type="EMBL" id="JADKYU010001213">
    <property type="protein sequence ID" value="MBF4986452.1"/>
    <property type="molecule type" value="Genomic_DNA"/>
</dbReference>
<evidence type="ECO:0000256" key="1">
    <source>
        <dbReference type="ARBA" id="ARBA00004141"/>
    </source>
</evidence>
<keyword evidence="4 5" id="KW-0472">Membrane</keyword>
<organism evidence="7 8">
    <name type="scientific">Nonlabens mediterrranea</name>
    <dbReference type="NCBI Taxonomy" id="1419947"/>
    <lineage>
        <taxon>Bacteria</taxon>
        <taxon>Pseudomonadati</taxon>
        <taxon>Bacteroidota</taxon>
        <taxon>Flavobacteriia</taxon>
        <taxon>Flavobacteriales</taxon>
        <taxon>Flavobacteriaceae</taxon>
        <taxon>Nonlabens</taxon>
    </lineage>
</organism>
<comment type="subcellular location">
    <subcellularLocation>
        <location evidence="1">Membrane</location>
        <topology evidence="1">Multi-pass membrane protein</topology>
    </subcellularLocation>
</comment>
<evidence type="ECO:0000256" key="5">
    <source>
        <dbReference type="SAM" id="Phobius"/>
    </source>
</evidence>
<protein>
    <submittedName>
        <fullName evidence="7">SulP family inorganic anion transporter</fullName>
    </submittedName>
</protein>